<evidence type="ECO:0000256" key="4">
    <source>
        <dbReference type="ARBA" id="ARBA00022857"/>
    </source>
</evidence>
<evidence type="ECO:0000256" key="12">
    <source>
        <dbReference type="PIRSR" id="PIRSR000114-2"/>
    </source>
</evidence>
<dbReference type="SUPFAM" id="SSF51735">
    <property type="entry name" value="NAD(P)-binding Rossmann-fold domains"/>
    <property type="match status" value="1"/>
</dbReference>
<comment type="similarity">
    <text evidence="1 10 14">Belongs to the NAD-dependent glycerol-3-phosphate dehydrogenase family.</text>
</comment>
<dbReference type="Pfam" id="PF07479">
    <property type="entry name" value="NAD_Gly3P_dh_C"/>
    <property type="match status" value="1"/>
</dbReference>
<evidence type="ECO:0000256" key="13">
    <source>
        <dbReference type="PIRSR" id="PIRSR000114-3"/>
    </source>
</evidence>
<feature type="binding site" evidence="10">
    <location>
        <position position="249"/>
    </location>
    <ligand>
        <name>sn-glycerol 3-phosphate</name>
        <dbReference type="ChEBI" id="CHEBI:57597"/>
    </ligand>
</feature>
<dbReference type="InterPro" id="IPR008927">
    <property type="entry name" value="6-PGluconate_DH-like_C_sf"/>
</dbReference>
<dbReference type="PIRSF" id="PIRSF000114">
    <property type="entry name" value="Glycerol-3-P_dh"/>
    <property type="match status" value="1"/>
</dbReference>
<dbReference type="Pfam" id="PF01210">
    <property type="entry name" value="NAD_Gly3P_dh_N"/>
    <property type="match status" value="1"/>
</dbReference>
<feature type="binding site" evidence="10">
    <location>
        <position position="185"/>
    </location>
    <ligand>
        <name>sn-glycerol 3-phosphate</name>
        <dbReference type="ChEBI" id="CHEBI:57597"/>
    </ligand>
</feature>
<dbReference type="PANTHER" id="PTHR11728">
    <property type="entry name" value="GLYCEROL-3-PHOSPHATE DEHYDROGENASE"/>
    <property type="match status" value="1"/>
</dbReference>
<keyword evidence="6 10" id="KW-0520">NAD</keyword>
<feature type="binding site" evidence="10">
    <location>
        <position position="267"/>
    </location>
    <ligand>
        <name>NADPH</name>
        <dbReference type="ChEBI" id="CHEBI:57783"/>
    </ligand>
</feature>
<dbReference type="NCBIfam" id="NF000942">
    <property type="entry name" value="PRK00094.1-4"/>
    <property type="match status" value="1"/>
</dbReference>
<keyword evidence="9 10" id="KW-1208">Phospholipid metabolism</keyword>
<feature type="binding site" evidence="10">
    <location>
        <position position="132"/>
    </location>
    <ligand>
        <name>sn-glycerol 3-phosphate</name>
        <dbReference type="ChEBI" id="CHEBI:57597"/>
    </ligand>
</feature>
<evidence type="ECO:0000259" key="16">
    <source>
        <dbReference type="Pfam" id="PF01210"/>
    </source>
</evidence>
<feature type="binding site" evidence="10">
    <location>
        <position position="238"/>
    </location>
    <ligand>
        <name>sn-glycerol 3-phosphate</name>
        <dbReference type="ChEBI" id="CHEBI:57597"/>
    </ligand>
</feature>
<keyword evidence="10" id="KW-0963">Cytoplasm</keyword>
<dbReference type="HAMAP" id="MF_00394">
    <property type="entry name" value="NAD_Glyc3P_dehydrog"/>
    <property type="match status" value="1"/>
</dbReference>
<evidence type="ECO:0000313" key="18">
    <source>
        <dbReference type="EMBL" id="GHG83175.1"/>
    </source>
</evidence>
<evidence type="ECO:0000256" key="5">
    <source>
        <dbReference type="ARBA" id="ARBA00023002"/>
    </source>
</evidence>
<dbReference type="AlphaFoldDB" id="A0A8J3MC09"/>
<evidence type="ECO:0000256" key="7">
    <source>
        <dbReference type="ARBA" id="ARBA00023098"/>
    </source>
</evidence>
<keyword evidence="4 10" id="KW-0521">NADP</keyword>
<feature type="active site" description="Proton acceptor" evidence="10 11">
    <location>
        <position position="185"/>
    </location>
</feature>
<feature type="binding site" evidence="10">
    <location>
        <position position="102"/>
    </location>
    <ligand>
        <name>sn-glycerol 3-phosphate</name>
        <dbReference type="ChEBI" id="CHEBI:57597"/>
    </ligand>
</feature>
<feature type="binding site" evidence="13">
    <location>
        <begin position="7"/>
        <end position="12"/>
    </location>
    <ligand>
        <name>NAD(+)</name>
        <dbReference type="ChEBI" id="CHEBI:57540"/>
    </ligand>
</feature>
<feature type="binding site" evidence="12">
    <location>
        <begin position="249"/>
        <end position="250"/>
    </location>
    <ligand>
        <name>substrate</name>
    </ligand>
</feature>
<dbReference type="PANTHER" id="PTHR11728:SF1">
    <property type="entry name" value="GLYCEROL-3-PHOSPHATE DEHYDROGENASE [NAD(+)] 2, CHLOROPLASTIC"/>
    <property type="match status" value="1"/>
</dbReference>
<accession>A0A8J3MC09</accession>
<evidence type="ECO:0000256" key="15">
    <source>
        <dbReference type="RuleBase" id="RU000439"/>
    </source>
</evidence>
<dbReference type="InterPro" id="IPR006168">
    <property type="entry name" value="G3P_DH_NAD-dep"/>
</dbReference>
<evidence type="ECO:0000256" key="3">
    <source>
        <dbReference type="ARBA" id="ARBA00022741"/>
    </source>
</evidence>
<comment type="pathway">
    <text evidence="10">Membrane lipid metabolism; glycerophospholipid metabolism.</text>
</comment>
<dbReference type="PROSITE" id="PS00957">
    <property type="entry name" value="NAD_G3PDH"/>
    <property type="match status" value="1"/>
</dbReference>
<keyword evidence="2 10" id="KW-0444">Lipid biosynthesis</keyword>
<comment type="caution">
    <text evidence="18">The sequence shown here is derived from an EMBL/GenBank/DDBJ whole genome shotgun (WGS) entry which is preliminary data.</text>
</comment>
<dbReference type="GO" id="GO:0005975">
    <property type="term" value="P:carbohydrate metabolic process"/>
    <property type="evidence" value="ECO:0007669"/>
    <property type="project" value="InterPro"/>
</dbReference>
<keyword evidence="7 10" id="KW-0443">Lipid metabolism</keyword>
<feature type="binding site" evidence="10">
    <location>
        <position position="11"/>
    </location>
    <ligand>
        <name>NADPH</name>
        <dbReference type="ChEBI" id="CHEBI:57783"/>
    </ligand>
</feature>
<dbReference type="UniPathway" id="UPA00940"/>
<keyword evidence="3 10" id="KW-0547">Nucleotide-binding</keyword>
<dbReference type="InterPro" id="IPR006109">
    <property type="entry name" value="G3P_DH_NAD-dep_C"/>
</dbReference>
<name>A0A8J3MC09_9RHOB</name>
<sequence length="320" mass="33128">MSVSVLGAGAFGTALAISLAGKGAVTLWSRDAGHVAEMAESRENARRLPGMPLPQNLNVTSELQQAAQNRVLLLAVPMQQLRRMLDAHRAELTGKVLVACCKGIELTTGLGPIEVMREALPEAHHALLTGPSFAADIAMGLPTALTLACADPDLGKSLQQSLNTANLRLYRTTDTLGAEIGGALKNVIAIACGAVIGAGLGDSARAALMTRGYAEMQRLARHLGAEADTLAGLSGFGDLALTCTSTLSRNYRLGLALGRGEVFDPTVTVEGAATAHATDAKARAMGLDMPITACVVGLLDGKLTLDAAMTALLTRPLKEE</sequence>
<feature type="binding site" evidence="10">
    <location>
        <position position="270"/>
    </location>
    <ligand>
        <name>NADPH</name>
        <dbReference type="ChEBI" id="CHEBI:57783"/>
    </ligand>
</feature>
<evidence type="ECO:0000256" key="6">
    <source>
        <dbReference type="ARBA" id="ARBA00023027"/>
    </source>
</evidence>
<comment type="catalytic activity">
    <reaction evidence="10">
        <text>sn-glycerol 3-phosphate + NAD(+) = dihydroxyacetone phosphate + NADH + H(+)</text>
        <dbReference type="Rhea" id="RHEA:11092"/>
        <dbReference type="ChEBI" id="CHEBI:15378"/>
        <dbReference type="ChEBI" id="CHEBI:57540"/>
        <dbReference type="ChEBI" id="CHEBI:57597"/>
        <dbReference type="ChEBI" id="CHEBI:57642"/>
        <dbReference type="ChEBI" id="CHEBI:57945"/>
        <dbReference type="EC" id="1.1.1.94"/>
    </reaction>
</comment>
<dbReference type="GO" id="GO:0047952">
    <property type="term" value="F:glycerol-3-phosphate dehydrogenase [NAD(P)+] activity"/>
    <property type="evidence" value="ECO:0007669"/>
    <property type="project" value="UniProtKB-UniRule"/>
</dbReference>
<proteinExistence type="inferred from homology"/>
<feature type="domain" description="Glycerol-3-phosphate dehydrogenase NAD-dependent C-terminal" evidence="17">
    <location>
        <begin position="174"/>
        <end position="309"/>
    </location>
</feature>
<dbReference type="GO" id="GO:0006650">
    <property type="term" value="P:glycerophospholipid metabolic process"/>
    <property type="evidence" value="ECO:0007669"/>
    <property type="project" value="UniProtKB-UniRule"/>
</dbReference>
<evidence type="ECO:0000256" key="1">
    <source>
        <dbReference type="ARBA" id="ARBA00011009"/>
    </source>
</evidence>
<feature type="binding site" evidence="13">
    <location>
        <position position="134"/>
    </location>
    <ligand>
        <name>NAD(+)</name>
        <dbReference type="ChEBI" id="CHEBI:57540"/>
    </ligand>
</feature>
<dbReference type="InterPro" id="IPR013328">
    <property type="entry name" value="6PGD_dom2"/>
</dbReference>
<feature type="binding site" evidence="10">
    <location>
        <position position="248"/>
    </location>
    <ligand>
        <name>sn-glycerol 3-phosphate</name>
        <dbReference type="ChEBI" id="CHEBI:57597"/>
    </ligand>
</feature>
<feature type="binding site" evidence="10">
    <location>
        <position position="134"/>
    </location>
    <ligand>
        <name>NADPH</name>
        <dbReference type="ChEBI" id="CHEBI:57783"/>
    </ligand>
</feature>
<dbReference type="PRINTS" id="PR00077">
    <property type="entry name" value="GPDHDRGNASE"/>
</dbReference>
<organism evidence="18 19">
    <name type="scientific">Pseudodonghicola xiamenensis</name>
    <dbReference type="NCBI Taxonomy" id="337702"/>
    <lineage>
        <taxon>Bacteria</taxon>
        <taxon>Pseudomonadati</taxon>
        <taxon>Pseudomonadota</taxon>
        <taxon>Alphaproteobacteria</taxon>
        <taxon>Rhodobacterales</taxon>
        <taxon>Paracoccaceae</taxon>
        <taxon>Pseudodonghicola</taxon>
    </lineage>
</organism>
<gene>
    <name evidence="10 18" type="primary">gpsA</name>
    <name evidence="18" type="ORF">GCM10010961_08320</name>
</gene>
<dbReference type="RefSeq" id="WP_028092788.1">
    <property type="nucleotide sequence ID" value="NZ_BNAP01000002.1"/>
</dbReference>
<evidence type="ECO:0000256" key="2">
    <source>
        <dbReference type="ARBA" id="ARBA00022516"/>
    </source>
</evidence>
<dbReference type="Gene3D" id="3.40.50.720">
    <property type="entry name" value="NAD(P)-binding Rossmann-like Domain"/>
    <property type="match status" value="1"/>
</dbReference>
<comment type="caution">
    <text evidence="10">Lacks conserved residue(s) required for the propagation of feature annotation.</text>
</comment>
<dbReference type="NCBIfam" id="NF000940">
    <property type="entry name" value="PRK00094.1-2"/>
    <property type="match status" value="1"/>
</dbReference>
<dbReference type="InterPro" id="IPR011128">
    <property type="entry name" value="G3P_DH_NAD-dep_N"/>
</dbReference>
<dbReference type="GO" id="GO:0046167">
    <property type="term" value="P:glycerol-3-phosphate biosynthetic process"/>
    <property type="evidence" value="ECO:0007669"/>
    <property type="project" value="UniProtKB-UniRule"/>
</dbReference>
<dbReference type="GO" id="GO:0051287">
    <property type="term" value="F:NAD binding"/>
    <property type="evidence" value="ECO:0007669"/>
    <property type="project" value="InterPro"/>
</dbReference>
<comment type="subcellular location">
    <subcellularLocation>
        <location evidence="10">Cytoplasm</location>
    </subcellularLocation>
</comment>
<keyword evidence="8 10" id="KW-0594">Phospholipid biosynthesis</keyword>
<feature type="domain" description="Glycerol-3-phosphate dehydrogenase NAD-dependent N-terminal" evidence="16">
    <location>
        <begin position="3"/>
        <end position="153"/>
    </location>
</feature>
<feature type="binding site" evidence="10">
    <location>
        <position position="102"/>
    </location>
    <ligand>
        <name>NADPH</name>
        <dbReference type="ChEBI" id="CHEBI:57783"/>
    </ligand>
</feature>
<comment type="catalytic activity">
    <reaction evidence="10 15">
        <text>sn-glycerol 3-phosphate + NADP(+) = dihydroxyacetone phosphate + NADPH + H(+)</text>
        <dbReference type="Rhea" id="RHEA:11096"/>
        <dbReference type="ChEBI" id="CHEBI:15378"/>
        <dbReference type="ChEBI" id="CHEBI:57597"/>
        <dbReference type="ChEBI" id="CHEBI:57642"/>
        <dbReference type="ChEBI" id="CHEBI:57783"/>
        <dbReference type="ChEBI" id="CHEBI:58349"/>
        <dbReference type="EC" id="1.1.1.94"/>
    </reaction>
</comment>
<keyword evidence="19" id="KW-1185">Reference proteome</keyword>
<dbReference type="GO" id="GO:0046168">
    <property type="term" value="P:glycerol-3-phosphate catabolic process"/>
    <property type="evidence" value="ECO:0007669"/>
    <property type="project" value="InterPro"/>
</dbReference>
<feature type="binding site" evidence="13">
    <location>
        <position position="249"/>
    </location>
    <ligand>
        <name>NAD(+)</name>
        <dbReference type="ChEBI" id="CHEBI:57540"/>
    </ligand>
</feature>
<evidence type="ECO:0000256" key="14">
    <source>
        <dbReference type="RuleBase" id="RU000437"/>
    </source>
</evidence>
<feature type="binding site" evidence="10">
    <location>
        <position position="249"/>
    </location>
    <ligand>
        <name>NADPH</name>
        <dbReference type="ChEBI" id="CHEBI:57783"/>
    </ligand>
</feature>
<evidence type="ECO:0000256" key="9">
    <source>
        <dbReference type="ARBA" id="ARBA00023264"/>
    </source>
</evidence>
<evidence type="ECO:0000256" key="11">
    <source>
        <dbReference type="PIRSR" id="PIRSR000114-1"/>
    </source>
</evidence>
<dbReference type="FunFam" id="3.40.50.720:FF:000019">
    <property type="entry name" value="Glycerol-3-phosphate dehydrogenase [NAD(P)+]"/>
    <property type="match status" value="1"/>
</dbReference>
<reference evidence="18" key="2">
    <citation type="submission" date="2020-09" db="EMBL/GenBank/DDBJ databases">
        <authorList>
            <person name="Sun Q."/>
            <person name="Zhou Y."/>
        </authorList>
    </citation>
    <scope>NUCLEOTIDE SEQUENCE</scope>
    <source>
        <strain evidence="18">CGMCC 1.7081</strain>
    </source>
</reference>
<feature type="binding site" evidence="10">
    <location>
        <position position="30"/>
    </location>
    <ligand>
        <name>NADPH</name>
        <dbReference type="ChEBI" id="CHEBI:57783"/>
    </ligand>
</feature>
<feature type="binding site" evidence="10">
    <location>
        <position position="250"/>
    </location>
    <ligand>
        <name>sn-glycerol 3-phosphate</name>
        <dbReference type="ChEBI" id="CHEBI:57597"/>
    </ligand>
</feature>
<evidence type="ECO:0000256" key="8">
    <source>
        <dbReference type="ARBA" id="ARBA00023209"/>
    </source>
</evidence>
<protein>
    <recommendedName>
        <fullName evidence="10">Glycerol-3-phosphate dehydrogenase [NAD(P)+]</fullName>
        <ecNumber evidence="10">1.1.1.94</ecNumber>
    </recommendedName>
    <alternativeName>
        <fullName evidence="10">NAD(P)(+)-dependent glycerol-3-phosphate dehydrogenase</fullName>
    </alternativeName>
    <alternativeName>
        <fullName evidence="10">NAD(P)H-dependent dihydroxyacetone-phosphate reductase</fullName>
    </alternativeName>
</protein>
<keyword evidence="5 10" id="KW-0560">Oxidoreductase</keyword>
<reference evidence="18" key="1">
    <citation type="journal article" date="2014" name="Int. J. Syst. Evol. Microbiol.">
        <title>Complete genome sequence of Corynebacterium casei LMG S-19264T (=DSM 44701T), isolated from a smear-ripened cheese.</title>
        <authorList>
            <consortium name="US DOE Joint Genome Institute (JGI-PGF)"/>
            <person name="Walter F."/>
            <person name="Albersmeier A."/>
            <person name="Kalinowski J."/>
            <person name="Ruckert C."/>
        </authorList>
    </citation>
    <scope>NUCLEOTIDE SEQUENCE</scope>
    <source>
        <strain evidence="18">CGMCC 1.7081</strain>
    </source>
</reference>
<evidence type="ECO:0000259" key="17">
    <source>
        <dbReference type="Pfam" id="PF07479"/>
    </source>
</evidence>
<feature type="binding site" evidence="10">
    <location>
        <position position="130"/>
    </location>
    <ligand>
        <name>sn-glycerol 3-phosphate</name>
        <dbReference type="ChEBI" id="CHEBI:57597"/>
    </ligand>
</feature>
<comment type="function">
    <text evidence="10">Catalyzes the reduction of the glycolytic intermediate dihydroxyacetone phosphate (DHAP) to sn-glycerol 3-phosphate (G3P), the key precursor for phospholipid synthesis.</text>
</comment>
<dbReference type="GO" id="GO:0005829">
    <property type="term" value="C:cytosol"/>
    <property type="evidence" value="ECO:0007669"/>
    <property type="project" value="TreeGrafter"/>
</dbReference>
<dbReference type="Gene3D" id="1.10.1040.10">
    <property type="entry name" value="N-(1-d-carboxylethyl)-l-norvaline Dehydrogenase, domain 2"/>
    <property type="match status" value="1"/>
</dbReference>
<feature type="binding site" evidence="12">
    <location>
        <position position="102"/>
    </location>
    <ligand>
        <name>substrate</name>
    </ligand>
</feature>
<evidence type="ECO:0000256" key="10">
    <source>
        <dbReference type="HAMAP-Rule" id="MF_00394"/>
    </source>
</evidence>
<dbReference type="GO" id="GO:0008654">
    <property type="term" value="P:phospholipid biosynthetic process"/>
    <property type="evidence" value="ECO:0007669"/>
    <property type="project" value="UniProtKB-KW"/>
</dbReference>
<evidence type="ECO:0000313" key="19">
    <source>
        <dbReference type="Proteomes" id="UP000611500"/>
    </source>
</evidence>
<dbReference type="EC" id="1.1.1.94" evidence="10"/>
<dbReference type="EMBL" id="BNAP01000002">
    <property type="protein sequence ID" value="GHG83175.1"/>
    <property type="molecule type" value="Genomic_DNA"/>
</dbReference>
<dbReference type="Proteomes" id="UP000611500">
    <property type="component" value="Unassembled WGS sequence"/>
</dbReference>
<dbReference type="InterPro" id="IPR036291">
    <property type="entry name" value="NAD(P)-bd_dom_sf"/>
</dbReference>
<dbReference type="SUPFAM" id="SSF48179">
    <property type="entry name" value="6-phosphogluconate dehydrogenase C-terminal domain-like"/>
    <property type="match status" value="1"/>
</dbReference>